<reference evidence="3" key="1">
    <citation type="submission" date="2016-10" db="EMBL/GenBank/DDBJ databases">
        <authorList>
            <person name="Varghese N."/>
            <person name="Submissions S."/>
        </authorList>
    </citation>
    <scope>NUCLEOTIDE SEQUENCE [LARGE SCALE GENOMIC DNA]</scope>
    <source>
        <strain evidence="3">DSM 44208</strain>
    </source>
</reference>
<evidence type="ECO:0000313" key="2">
    <source>
        <dbReference type="EMBL" id="SFP46337.1"/>
    </source>
</evidence>
<dbReference type="STRING" id="1523247.SAMN05660464_3181"/>
<protein>
    <submittedName>
        <fullName evidence="2">Uncharacterized protein</fullName>
    </submittedName>
</protein>
<organism evidence="2 3">
    <name type="scientific">Geodermatophilus dictyosporus</name>
    <dbReference type="NCBI Taxonomy" id="1523247"/>
    <lineage>
        <taxon>Bacteria</taxon>
        <taxon>Bacillati</taxon>
        <taxon>Actinomycetota</taxon>
        <taxon>Actinomycetes</taxon>
        <taxon>Geodermatophilales</taxon>
        <taxon>Geodermatophilaceae</taxon>
        <taxon>Geodermatophilus</taxon>
    </lineage>
</organism>
<keyword evidence="1" id="KW-0472">Membrane</keyword>
<gene>
    <name evidence="2" type="ORF">SAMN05660464_3181</name>
</gene>
<keyword evidence="1" id="KW-1133">Transmembrane helix</keyword>
<keyword evidence="3" id="KW-1185">Reference proteome</keyword>
<dbReference type="EMBL" id="FOWQ01000005">
    <property type="protein sequence ID" value="SFP46337.1"/>
    <property type="molecule type" value="Genomic_DNA"/>
</dbReference>
<dbReference type="AlphaFoldDB" id="A0A1I5QJR8"/>
<evidence type="ECO:0000256" key="1">
    <source>
        <dbReference type="SAM" id="Phobius"/>
    </source>
</evidence>
<name>A0A1I5QJR8_9ACTN</name>
<accession>A0A1I5QJR8</accession>
<evidence type="ECO:0000313" key="3">
    <source>
        <dbReference type="Proteomes" id="UP000198857"/>
    </source>
</evidence>
<keyword evidence="1" id="KW-0812">Transmembrane</keyword>
<feature type="transmembrane region" description="Helical" evidence="1">
    <location>
        <begin position="12"/>
        <end position="30"/>
    </location>
</feature>
<proteinExistence type="predicted"/>
<feature type="transmembrane region" description="Helical" evidence="1">
    <location>
        <begin position="62"/>
        <end position="78"/>
    </location>
</feature>
<sequence length="95" mass="9184">MPSTVAAVVQPGALRPVLVLVVAAVVMALAGRAALRAPLVTAAATAVALGVGLAAAELPLPVAGVLVVGGALLALGALRESRPVAGFGARLSEMR</sequence>
<dbReference type="Proteomes" id="UP000198857">
    <property type="component" value="Unassembled WGS sequence"/>
</dbReference>